<feature type="region of interest" description="Disordered" evidence="5">
    <location>
        <begin position="942"/>
        <end position="977"/>
    </location>
</feature>
<dbReference type="InterPro" id="IPR011989">
    <property type="entry name" value="ARM-like"/>
</dbReference>
<gene>
    <name evidence="7" type="ORF">AAFC00_007109</name>
</gene>
<keyword evidence="3" id="KW-0653">Protein transport</keyword>
<name>A0ABR3PCG0_9PEZI</name>
<dbReference type="InterPro" id="IPR056840">
    <property type="entry name" value="HEAT_IPO9_central"/>
</dbReference>
<feature type="compositionally biased region" description="Acidic residues" evidence="5">
    <location>
        <begin position="949"/>
        <end position="971"/>
    </location>
</feature>
<evidence type="ECO:0000259" key="6">
    <source>
        <dbReference type="PROSITE" id="PS50166"/>
    </source>
</evidence>
<evidence type="ECO:0000256" key="2">
    <source>
        <dbReference type="ARBA" id="ARBA00022448"/>
    </source>
</evidence>
<evidence type="ECO:0000256" key="4">
    <source>
        <dbReference type="ARBA" id="ARBA00023242"/>
    </source>
</evidence>
<comment type="subcellular location">
    <subcellularLocation>
        <location evidence="1">Nucleus</location>
    </subcellularLocation>
</comment>
<keyword evidence="4" id="KW-0539">Nucleus</keyword>
<proteinExistence type="predicted"/>
<dbReference type="Gene3D" id="1.25.10.10">
    <property type="entry name" value="Leucine-rich Repeat Variant"/>
    <property type="match status" value="1"/>
</dbReference>
<feature type="domain" description="Importin N-terminal" evidence="6">
    <location>
        <begin position="23"/>
        <end position="101"/>
    </location>
</feature>
<evidence type="ECO:0000256" key="5">
    <source>
        <dbReference type="SAM" id="MobiDB-lite"/>
    </source>
</evidence>
<dbReference type="Proteomes" id="UP001562354">
    <property type="component" value="Unassembled WGS sequence"/>
</dbReference>
<dbReference type="InterPro" id="IPR001494">
    <property type="entry name" value="Importin-beta_N"/>
</dbReference>
<dbReference type="GeneID" id="95980808"/>
<reference evidence="7 8" key="1">
    <citation type="submission" date="2024-07" db="EMBL/GenBank/DDBJ databases">
        <title>Draft sequence of the Neodothiora populina.</title>
        <authorList>
            <person name="Drown D.D."/>
            <person name="Schuette U.S."/>
            <person name="Buechlein A.B."/>
            <person name="Rusch D.R."/>
            <person name="Winton L.W."/>
            <person name="Adams G.A."/>
        </authorList>
    </citation>
    <scope>NUCLEOTIDE SEQUENCE [LARGE SCALE GENOMIC DNA]</scope>
    <source>
        <strain evidence="7 8">CPC 39397</strain>
    </source>
</reference>
<dbReference type="SUPFAM" id="SSF48371">
    <property type="entry name" value="ARM repeat"/>
    <property type="match status" value="1"/>
</dbReference>
<dbReference type="PANTHER" id="PTHR10997">
    <property type="entry name" value="IMPORTIN-7, 8, 11"/>
    <property type="match status" value="1"/>
</dbReference>
<evidence type="ECO:0000313" key="8">
    <source>
        <dbReference type="Proteomes" id="UP001562354"/>
    </source>
</evidence>
<evidence type="ECO:0000256" key="3">
    <source>
        <dbReference type="ARBA" id="ARBA00022927"/>
    </source>
</evidence>
<evidence type="ECO:0000256" key="1">
    <source>
        <dbReference type="ARBA" id="ARBA00004123"/>
    </source>
</evidence>
<evidence type="ECO:0000313" key="7">
    <source>
        <dbReference type="EMBL" id="KAL1303770.1"/>
    </source>
</evidence>
<keyword evidence="2" id="KW-0813">Transport</keyword>
<comment type="caution">
    <text evidence="7">The sequence shown here is derived from an EMBL/GenBank/DDBJ whole genome shotgun (WGS) entry which is preliminary data.</text>
</comment>
<dbReference type="Pfam" id="PF25018">
    <property type="entry name" value="HEAT_IPO9_c"/>
    <property type="match status" value="1"/>
</dbReference>
<dbReference type="PROSITE" id="PS50166">
    <property type="entry name" value="IMPORTIN_B_NT"/>
    <property type="match status" value="1"/>
</dbReference>
<accession>A0ABR3PCG0</accession>
<dbReference type="SMART" id="SM00913">
    <property type="entry name" value="IBN_N"/>
    <property type="match status" value="1"/>
</dbReference>
<dbReference type="PANTHER" id="PTHR10997:SF9">
    <property type="entry name" value="IMPORTIN-9"/>
    <property type="match status" value="1"/>
</dbReference>
<dbReference type="RefSeq" id="XP_069200045.1">
    <property type="nucleotide sequence ID" value="XM_069347172.1"/>
</dbReference>
<protein>
    <recommendedName>
        <fullName evidence="6">Importin N-terminal domain-containing protein</fullName>
    </recommendedName>
</protein>
<organism evidence="7 8">
    <name type="scientific">Neodothiora populina</name>
    <dbReference type="NCBI Taxonomy" id="2781224"/>
    <lineage>
        <taxon>Eukaryota</taxon>
        <taxon>Fungi</taxon>
        <taxon>Dikarya</taxon>
        <taxon>Ascomycota</taxon>
        <taxon>Pezizomycotina</taxon>
        <taxon>Dothideomycetes</taxon>
        <taxon>Dothideomycetidae</taxon>
        <taxon>Dothideales</taxon>
        <taxon>Dothioraceae</taxon>
        <taxon>Neodothiora</taxon>
    </lineage>
</organism>
<dbReference type="Pfam" id="PF03810">
    <property type="entry name" value="IBN_N"/>
    <property type="match status" value="1"/>
</dbReference>
<dbReference type="InterPro" id="IPR016024">
    <property type="entry name" value="ARM-type_fold"/>
</dbReference>
<sequence>MEQEIVRLLADTQASQETRRKQAELQLRQLYTDDGFAAALISVAAQAQLPIQSRQSALLYLKRYLQEVWSPTLDEFKGQVCIRNDDERKRIRHMVLELSTREGQDRKIKSAASSVVSKIATADFPDQWPELLPTLLHVINTGADSQMHGALRVLQDLVDDCFGEEQFFRVARDLVLTVYNVAVNDQRSAILRALAVSVFRSCFDMLEMVMEDHKLAVKAFAEETLATWSPFFLATLKSPLPNAPIEGETDAATAEHYRGLVALKLQVVKVLMRVRSTFPAALSPQTPQLFSATWDELNMLKPQYHLMYIEEDRQGRLEDADGLPYTLDFLVLEELDFMQACLRAPPVRKELEQQLRNATTADTWLAEVMRLAVAYAQITNEEEGLWEIDVNIFLAEESSVTANYTPRAACADLVVKLGEWQNAGAVQGLLHHTHALFASESSWKAKESALYLLNQLLTDMQEGDKQITPDAAHAFLQFTKYSMQHEDSFLRARGFLVAGSLIRTSGDALLHVAASFMETSLQAIANDPSDVVKVSCIRALQSYLVATPASTAVPLQPAIIAAISEYLSQQDLSDLDESEDIMIAIVETLRDAILLDTSICLTGQGLDVLFTVAQHGASNFQLAMLITETFEEVTSNLAATGPEVYDALCRKVLPSLSGAFDLATLTEESDLTNLAAEMLSLLAEYGSTPLPQNFIVTTMPKLTRLLLESNEEELLKAATSAVKFMLEHDPDQMFSWHNADGKSGLEVILIIIDRLLSPQVDDNAAAEVGGLAAELVEKAGSERLGPYLTQLLGAVAVRLSTAEAAQFIQSLILVFARLSLISAREVVDFLGQLAIGNENGLQVVLSKWLENSVNFAGYDEIRQNVMALCNLYNLHDPRLSQIHVKGELIHNPNASGRIMTRSRAKQMPDTYTIIPASLKIVKVLVEELLSASGNSARQNALDAAAAAELEAEEDEDGNADSDNGDWEDEADGGFLDLGSGMTKEQLMAYAADDGPVGRRQDDETQAYLLDFFRAQAQRPEFGQVFAALTPDEQEKLRMMEG</sequence>
<dbReference type="EMBL" id="JBFMKM010000010">
    <property type="protein sequence ID" value="KAL1303770.1"/>
    <property type="molecule type" value="Genomic_DNA"/>
</dbReference>
<keyword evidence="8" id="KW-1185">Reference proteome</keyword>